<dbReference type="PANTHER" id="PTHR43434">
    <property type="entry name" value="PHOSPHOGLYCOLATE PHOSPHATASE"/>
    <property type="match status" value="1"/>
</dbReference>
<dbReference type="PANTHER" id="PTHR43434:SF19">
    <property type="entry name" value="PHOSPHONOACETALDEHYDE HYDROLASE"/>
    <property type="match status" value="1"/>
</dbReference>
<name>A0A7W0HMR9_9ACTN</name>
<gene>
    <name evidence="1" type="ORF">HNR30_000394</name>
</gene>
<comment type="caution">
    <text evidence="1">The sequence shown here is derived from an EMBL/GenBank/DDBJ whole genome shotgun (WGS) entry which is preliminary data.</text>
</comment>
<dbReference type="GO" id="GO:0008967">
    <property type="term" value="F:phosphoglycolate phosphatase activity"/>
    <property type="evidence" value="ECO:0007669"/>
    <property type="project" value="TreeGrafter"/>
</dbReference>
<dbReference type="SFLD" id="SFLDG01129">
    <property type="entry name" value="C1.5:_HAD__Beta-PGM__Phosphata"/>
    <property type="match status" value="1"/>
</dbReference>
<sequence>MIDLAVLDIAGTTVEEHGAVYVALEQAVRAAGGQPGAGDIQRWMGADKREAIAALLALPETDASLVGGVGRSAADASLVEATFADFRARLDHLYRERPPAPLPGVPEALARLREAGVKVALTTGFDRDVTSGLLKHLGWDEGVLDAMVCVDDVAAGRPAPYMIFRAMELTGVRSTERVLVAGDTTRDLEAGTNAGAGYVVGVLTGGLDAVALGRTRHTHLLPGVADLPSLLGLDRPAHPK</sequence>
<dbReference type="InterPro" id="IPR036412">
    <property type="entry name" value="HAD-like_sf"/>
</dbReference>
<protein>
    <submittedName>
        <fullName evidence="1">Phosphonatase-like hydrolase</fullName>
    </submittedName>
</protein>
<dbReference type="InterPro" id="IPR023214">
    <property type="entry name" value="HAD_sf"/>
</dbReference>
<dbReference type="Proteomes" id="UP000530928">
    <property type="component" value="Unassembled WGS sequence"/>
</dbReference>
<keyword evidence="2" id="KW-1185">Reference proteome</keyword>
<keyword evidence="1" id="KW-0378">Hydrolase</keyword>
<dbReference type="GO" id="GO:0005829">
    <property type="term" value="C:cytosol"/>
    <property type="evidence" value="ECO:0007669"/>
    <property type="project" value="TreeGrafter"/>
</dbReference>
<accession>A0A7W0HMR9</accession>
<dbReference type="GO" id="GO:0006281">
    <property type="term" value="P:DNA repair"/>
    <property type="evidence" value="ECO:0007669"/>
    <property type="project" value="TreeGrafter"/>
</dbReference>
<dbReference type="SUPFAM" id="SSF56784">
    <property type="entry name" value="HAD-like"/>
    <property type="match status" value="1"/>
</dbReference>
<dbReference type="Gene3D" id="3.40.50.1000">
    <property type="entry name" value="HAD superfamily/HAD-like"/>
    <property type="match status" value="1"/>
</dbReference>
<proteinExistence type="predicted"/>
<dbReference type="InterPro" id="IPR023198">
    <property type="entry name" value="PGP-like_dom2"/>
</dbReference>
<organism evidence="1 2">
    <name type="scientific">Nonomuraea soli</name>
    <dbReference type="NCBI Taxonomy" id="1032476"/>
    <lineage>
        <taxon>Bacteria</taxon>
        <taxon>Bacillati</taxon>
        <taxon>Actinomycetota</taxon>
        <taxon>Actinomycetes</taxon>
        <taxon>Streptosporangiales</taxon>
        <taxon>Streptosporangiaceae</taxon>
        <taxon>Nonomuraea</taxon>
    </lineage>
</organism>
<dbReference type="RefSeq" id="WP_181607890.1">
    <property type="nucleotide sequence ID" value="NZ_BAABAM010000001.1"/>
</dbReference>
<evidence type="ECO:0000313" key="2">
    <source>
        <dbReference type="Proteomes" id="UP000530928"/>
    </source>
</evidence>
<dbReference type="SFLD" id="SFLDS00003">
    <property type="entry name" value="Haloacid_Dehalogenase"/>
    <property type="match status" value="1"/>
</dbReference>
<dbReference type="InterPro" id="IPR022468">
    <property type="entry name" value="PhnX-like"/>
</dbReference>
<dbReference type="Gene3D" id="1.10.150.240">
    <property type="entry name" value="Putative phosphatase, domain 2"/>
    <property type="match status" value="1"/>
</dbReference>
<dbReference type="Pfam" id="PF00702">
    <property type="entry name" value="Hydrolase"/>
    <property type="match status" value="1"/>
</dbReference>
<reference evidence="1 2" key="1">
    <citation type="submission" date="2020-07" db="EMBL/GenBank/DDBJ databases">
        <title>Genomic Encyclopedia of Type Strains, Phase IV (KMG-IV): sequencing the most valuable type-strain genomes for metagenomic binning, comparative biology and taxonomic classification.</title>
        <authorList>
            <person name="Goeker M."/>
        </authorList>
    </citation>
    <scope>NUCLEOTIDE SEQUENCE [LARGE SCALE GENOMIC DNA]</scope>
    <source>
        <strain evidence="1 2">DSM 45533</strain>
    </source>
</reference>
<dbReference type="EMBL" id="JACDUR010000001">
    <property type="protein sequence ID" value="MBA2889059.1"/>
    <property type="molecule type" value="Genomic_DNA"/>
</dbReference>
<dbReference type="InterPro" id="IPR050155">
    <property type="entry name" value="HAD-like_hydrolase_sf"/>
</dbReference>
<evidence type="ECO:0000313" key="1">
    <source>
        <dbReference type="EMBL" id="MBA2889059.1"/>
    </source>
</evidence>
<dbReference type="NCBIfam" id="TIGR03351">
    <property type="entry name" value="PhnX-like"/>
    <property type="match status" value="1"/>
</dbReference>
<dbReference type="AlphaFoldDB" id="A0A7W0HMR9"/>